<dbReference type="InterPro" id="IPR029044">
    <property type="entry name" value="Nucleotide-diphossugar_trans"/>
</dbReference>
<evidence type="ECO:0000313" key="10">
    <source>
        <dbReference type="EMBL" id="RGJ03422.1"/>
    </source>
</evidence>
<feature type="transmembrane region" description="Helical" evidence="7">
    <location>
        <begin position="231"/>
        <end position="255"/>
    </location>
</feature>
<reference evidence="11 12" key="1">
    <citation type="submission" date="2018-08" db="EMBL/GenBank/DDBJ databases">
        <title>A genome reference for cultivated species of the human gut microbiota.</title>
        <authorList>
            <person name="Zou Y."/>
            <person name="Xue W."/>
            <person name="Luo G."/>
        </authorList>
    </citation>
    <scope>NUCLEOTIDE SEQUENCE [LARGE SCALE GENOMIC DNA]</scope>
    <source>
        <strain evidence="9 11">AF19-13AC</strain>
        <strain evidence="10 12">TM09-12</strain>
    </source>
</reference>
<evidence type="ECO:0000256" key="4">
    <source>
        <dbReference type="ARBA" id="ARBA00022692"/>
    </source>
</evidence>
<dbReference type="Gene3D" id="3.90.550.10">
    <property type="entry name" value="Spore Coat Polysaccharide Biosynthesis Protein SpsA, Chain A"/>
    <property type="match status" value="1"/>
</dbReference>
<sequence length="314" mass="35209">MEKKLSVVVSCYNEELALRQFYAETSKVLKSLSWDYELIFVNDGSQDGSIEILKELAAGDEKVKVVDFSRNFGHEAAMIAGMDYSSGDGIVCMDADLQHPPECLPGIIAKLDEGYDVINMVRTKNESAGWFKNFAGAAFYRLINILSDVKFEPNASDFFAVSKKAAKVLKTNYREKVRFLRGYVQNIGFRRTTIEYEARNRVAGESKYSIKKLITFSMNTIMCFSNLPLKLGIYAGGFAGVLGIIMMIYTIWSWAEVGTPSGYATTIVLICFMFAILFLIVGIIGNYIAILFAELKDRPIYIVGETKNFPDDKE</sequence>
<feature type="transmembrane region" description="Helical" evidence="7">
    <location>
        <begin position="267"/>
        <end position="292"/>
    </location>
</feature>
<keyword evidence="4 7" id="KW-0812">Transmembrane</keyword>
<dbReference type="AlphaFoldDB" id="A0A374P637"/>
<dbReference type="OrthoDB" id="9807778at2"/>
<dbReference type="SUPFAM" id="SSF53448">
    <property type="entry name" value="Nucleotide-diphospho-sugar transferases"/>
    <property type="match status" value="1"/>
</dbReference>
<evidence type="ECO:0000313" key="12">
    <source>
        <dbReference type="Proteomes" id="UP000263014"/>
    </source>
</evidence>
<evidence type="ECO:0000256" key="5">
    <source>
        <dbReference type="ARBA" id="ARBA00022989"/>
    </source>
</evidence>
<keyword evidence="3 10" id="KW-0808">Transferase</keyword>
<dbReference type="PANTHER" id="PTHR48090:SF1">
    <property type="entry name" value="PROPHAGE BACTOPRENOL GLUCOSYL TRANSFERASE HOMOLOG"/>
    <property type="match status" value="1"/>
</dbReference>
<evidence type="ECO:0000259" key="8">
    <source>
        <dbReference type="Pfam" id="PF00535"/>
    </source>
</evidence>
<protein>
    <submittedName>
        <fullName evidence="10">Glycosyltransferase</fullName>
    </submittedName>
</protein>
<dbReference type="EMBL" id="QTJW01000012">
    <property type="protein sequence ID" value="RGD69173.1"/>
    <property type="molecule type" value="Genomic_DNA"/>
</dbReference>
<dbReference type="GO" id="GO:0016757">
    <property type="term" value="F:glycosyltransferase activity"/>
    <property type="evidence" value="ECO:0007669"/>
    <property type="project" value="UniProtKB-KW"/>
</dbReference>
<dbReference type="RefSeq" id="WP_025529481.1">
    <property type="nucleotide sequence ID" value="NZ_QSON01000006.1"/>
</dbReference>
<keyword evidence="5 7" id="KW-1133">Transmembrane helix</keyword>
<evidence type="ECO:0000256" key="2">
    <source>
        <dbReference type="ARBA" id="ARBA00022676"/>
    </source>
</evidence>
<feature type="domain" description="Glycosyltransferase 2-like" evidence="8">
    <location>
        <begin position="6"/>
        <end position="140"/>
    </location>
</feature>
<evidence type="ECO:0000313" key="9">
    <source>
        <dbReference type="EMBL" id="RGD69173.1"/>
    </source>
</evidence>
<evidence type="ECO:0000256" key="3">
    <source>
        <dbReference type="ARBA" id="ARBA00022679"/>
    </source>
</evidence>
<dbReference type="EMBL" id="QSON01000006">
    <property type="protein sequence ID" value="RGJ03422.1"/>
    <property type="molecule type" value="Genomic_DNA"/>
</dbReference>
<evidence type="ECO:0000256" key="7">
    <source>
        <dbReference type="SAM" id="Phobius"/>
    </source>
</evidence>
<proteinExistence type="predicted"/>
<comment type="caution">
    <text evidence="10">The sequence shown here is derived from an EMBL/GenBank/DDBJ whole genome shotgun (WGS) entry which is preliminary data.</text>
</comment>
<accession>A0A374P637</accession>
<gene>
    <name evidence="9" type="ORF">DWX31_18500</name>
    <name evidence="10" type="ORF">DXD79_13525</name>
</gene>
<dbReference type="Proteomes" id="UP000261023">
    <property type="component" value="Unassembled WGS sequence"/>
</dbReference>
<evidence type="ECO:0000256" key="1">
    <source>
        <dbReference type="ARBA" id="ARBA00004141"/>
    </source>
</evidence>
<keyword evidence="2" id="KW-0328">Glycosyltransferase</keyword>
<dbReference type="CDD" id="cd04187">
    <property type="entry name" value="DPM1_like_bac"/>
    <property type="match status" value="1"/>
</dbReference>
<dbReference type="Pfam" id="PF00535">
    <property type="entry name" value="Glycos_transf_2"/>
    <property type="match status" value="1"/>
</dbReference>
<evidence type="ECO:0000313" key="11">
    <source>
        <dbReference type="Proteomes" id="UP000261023"/>
    </source>
</evidence>
<organism evidence="10 12">
    <name type="scientific">Hungatella hathewayi</name>
    <dbReference type="NCBI Taxonomy" id="154046"/>
    <lineage>
        <taxon>Bacteria</taxon>
        <taxon>Bacillati</taxon>
        <taxon>Bacillota</taxon>
        <taxon>Clostridia</taxon>
        <taxon>Lachnospirales</taxon>
        <taxon>Lachnospiraceae</taxon>
        <taxon>Hungatella</taxon>
    </lineage>
</organism>
<comment type="subcellular location">
    <subcellularLocation>
        <location evidence="1">Membrane</location>
        <topology evidence="1">Multi-pass membrane protein</topology>
    </subcellularLocation>
</comment>
<evidence type="ECO:0000256" key="6">
    <source>
        <dbReference type="ARBA" id="ARBA00023136"/>
    </source>
</evidence>
<dbReference type="InterPro" id="IPR001173">
    <property type="entry name" value="Glyco_trans_2-like"/>
</dbReference>
<keyword evidence="6 7" id="KW-0472">Membrane</keyword>
<dbReference type="GO" id="GO:0005886">
    <property type="term" value="C:plasma membrane"/>
    <property type="evidence" value="ECO:0007669"/>
    <property type="project" value="TreeGrafter"/>
</dbReference>
<dbReference type="PANTHER" id="PTHR48090">
    <property type="entry name" value="UNDECAPRENYL-PHOSPHATE 4-DEOXY-4-FORMAMIDO-L-ARABINOSE TRANSFERASE-RELATED"/>
    <property type="match status" value="1"/>
</dbReference>
<dbReference type="Proteomes" id="UP000263014">
    <property type="component" value="Unassembled WGS sequence"/>
</dbReference>
<dbReference type="InterPro" id="IPR050256">
    <property type="entry name" value="Glycosyltransferase_2"/>
</dbReference>
<name>A0A374P637_9FIRM</name>